<keyword evidence="2 7" id="KW-0812">Transmembrane</keyword>
<feature type="domain" description="Rhodopsin" evidence="8">
    <location>
        <begin position="2"/>
        <end position="195"/>
    </location>
</feature>
<organism evidence="9 10">
    <name type="scientific">Thermothielavioides terrestris</name>
    <dbReference type="NCBI Taxonomy" id="2587410"/>
    <lineage>
        <taxon>Eukaryota</taxon>
        <taxon>Fungi</taxon>
        <taxon>Dikarya</taxon>
        <taxon>Ascomycota</taxon>
        <taxon>Pezizomycotina</taxon>
        <taxon>Sordariomycetes</taxon>
        <taxon>Sordariomycetidae</taxon>
        <taxon>Sordariales</taxon>
        <taxon>Chaetomiaceae</taxon>
        <taxon>Thermothielavioides</taxon>
    </lineage>
</organism>
<feature type="transmembrane region" description="Helical" evidence="7">
    <location>
        <begin position="170"/>
        <end position="190"/>
    </location>
</feature>
<evidence type="ECO:0000313" key="9">
    <source>
        <dbReference type="EMBL" id="SPQ25409.1"/>
    </source>
</evidence>
<feature type="compositionally biased region" description="Basic and acidic residues" evidence="6">
    <location>
        <begin position="269"/>
        <end position="279"/>
    </location>
</feature>
<evidence type="ECO:0000256" key="6">
    <source>
        <dbReference type="SAM" id="MobiDB-lite"/>
    </source>
</evidence>
<keyword evidence="4 7" id="KW-0472">Membrane</keyword>
<keyword evidence="3 7" id="KW-1133">Transmembrane helix</keyword>
<name>A0A446BSI3_9PEZI</name>
<sequence length="314" mass="33865">MGIHLYDIDLPVDYSPLMEAWWFSLLFYVLSLAITKVSICLLYLTIFTLPWARRACYLVLAIVVLTSLFSVAATLTDCIPLQAVWDPTVTPSFCQPQDTCCVIATDWMIFILPIPMVLPLKLPTRQKLIVVGVFAVGFFVCLVSLIRLVILIRTEAPGAGPDFTYIGADLLYWTVIEVHTAIVVACAMTLKPLAARLFPRLLADSPPRDTLQTSDLNTTVGHASGGRPPTIGSRPARAAAGEYMAQVRGKLGGEGGRIGDVEAAVRGAAGREDGKRDTSGLELLPGSSPGSESSTIGKTDAEVVALVLRSSWMK</sequence>
<comment type="subcellular location">
    <subcellularLocation>
        <location evidence="1">Membrane</location>
        <topology evidence="1">Multi-pass membrane protein</topology>
    </subcellularLocation>
</comment>
<reference evidence="9 10" key="1">
    <citation type="submission" date="2018-04" db="EMBL/GenBank/DDBJ databases">
        <authorList>
            <person name="Huttner S."/>
            <person name="Dainat J."/>
        </authorList>
    </citation>
    <scope>NUCLEOTIDE SEQUENCE [LARGE SCALE GENOMIC DNA]</scope>
</reference>
<feature type="transmembrane region" description="Helical" evidence="7">
    <location>
        <begin position="128"/>
        <end position="150"/>
    </location>
</feature>
<dbReference type="InterPro" id="IPR052337">
    <property type="entry name" value="SAT4-like"/>
</dbReference>
<proteinExistence type="inferred from homology"/>
<evidence type="ECO:0000313" key="10">
    <source>
        <dbReference type="Proteomes" id="UP000289323"/>
    </source>
</evidence>
<feature type="region of interest" description="Disordered" evidence="6">
    <location>
        <begin position="209"/>
        <end position="238"/>
    </location>
</feature>
<comment type="similarity">
    <text evidence="5">Belongs to the SAT4 family.</text>
</comment>
<evidence type="ECO:0000259" key="8">
    <source>
        <dbReference type="Pfam" id="PF20684"/>
    </source>
</evidence>
<dbReference type="AlphaFoldDB" id="A0A446BSI3"/>
<dbReference type="Pfam" id="PF20684">
    <property type="entry name" value="Fung_rhodopsin"/>
    <property type="match status" value="1"/>
</dbReference>
<evidence type="ECO:0000256" key="1">
    <source>
        <dbReference type="ARBA" id="ARBA00004141"/>
    </source>
</evidence>
<evidence type="ECO:0000256" key="4">
    <source>
        <dbReference type="ARBA" id="ARBA00023136"/>
    </source>
</evidence>
<feature type="transmembrane region" description="Helical" evidence="7">
    <location>
        <begin position="20"/>
        <end position="44"/>
    </location>
</feature>
<evidence type="ECO:0000256" key="2">
    <source>
        <dbReference type="ARBA" id="ARBA00022692"/>
    </source>
</evidence>
<feature type="transmembrane region" description="Helical" evidence="7">
    <location>
        <begin position="56"/>
        <end position="76"/>
    </location>
</feature>
<dbReference type="PANTHER" id="PTHR33048">
    <property type="entry name" value="PTH11-LIKE INTEGRAL MEMBRANE PROTEIN (AFU_ORTHOLOGUE AFUA_5G11245)"/>
    <property type="match status" value="1"/>
</dbReference>
<evidence type="ECO:0000256" key="3">
    <source>
        <dbReference type="ARBA" id="ARBA00022989"/>
    </source>
</evidence>
<feature type="transmembrane region" description="Helical" evidence="7">
    <location>
        <begin position="96"/>
        <end position="116"/>
    </location>
</feature>
<accession>A0A446BSI3</accession>
<dbReference type="InterPro" id="IPR049326">
    <property type="entry name" value="Rhodopsin_dom_fungi"/>
</dbReference>
<dbReference type="PANTHER" id="PTHR33048:SF47">
    <property type="entry name" value="INTEGRAL MEMBRANE PROTEIN-RELATED"/>
    <property type="match status" value="1"/>
</dbReference>
<feature type="compositionally biased region" description="Polar residues" evidence="6">
    <location>
        <begin position="210"/>
        <end position="221"/>
    </location>
</feature>
<evidence type="ECO:0000256" key="5">
    <source>
        <dbReference type="ARBA" id="ARBA00038359"/>
    </source>
</evidence>
<dbReference type="GO" id="GO:0016020">
    <property type="term" value="C:membrane"/>
    <property type="evidence" value="ECO:0007669"/>
    <property type="project" value="UniProtKB-SubCell"/>
</dbReference>
<evidence type="ECO:0000256" key="7">
    <source>
        <dbReference type="SAM" id="Phobius"/>
    </source>
</evidence>
<protein>
    <submittedName>
        <fullName evidence="9">37d108eb-37b2-4796-9c70-add19dfb0ca6</fullName>
    </submittedName>
</protein>
<gene>
    <name evidence="9" type="ORF">TT172_LOCUS7828</name>
</gene>
<dbReference type="EMBL" id="OUUZ01000015">
    <property type="protein sequence ID" value="SPQ25409.1"/>
    <property type="molecule type" value="Genomic_DNA"/>
</dbReference>
<feature type="compositionally biased region" description="Low complexity" evidence="6">
    <location>
        <begin position="280"/>
        <end position="294"/>
    </location>
</feature>
<feature type="region of interest" description="Disordered" evidence="6">
    <location>
        <begin position="266"/>
        <end position="297"/>
    </location>
</feature>
<dbReference type="Proteomes" id="UP000289323">
    <property type="component" value="Unassembled WGS sequence"/>
</dbReference>